<dbReference type="InterPro" id="IPR003159">
    <property type="entry name" value="Lyase_8_central_dom"/>
</dbReference>
<protein>
    <recommendedName>
        <fullName evidence="11">Hyaluronate lyase</fullName>
    </recommendedName>
</protein>
<evidence type="ECO:0000259" key="6">
    <source>
        <dbReference type="Pfam" id="PF02278"/>
    </source>
</evidence>
<evidence type="ECO:0000256" key="3">
    <source>
        <dbReference type="ARBA" id="ARBA00023239"/>
    </source>
</evidence>
<dbReference type="PANTHER" id="PTHR38481">
    <property type="entry name" value="HYALURONATE LYASE"/>
    <property type="match status" value="1"/>
</dbReference>
<dbReference type="GO" id="GO:0005576">
    <property type="term" value="C:extracellular region"/>
    <property type="evidence" value="ECO:0007669"/>
    <property type="project" value="InterPro"/>
</dbReference>
<feature type="active site" evidence="4">
    <location>
        <position position="292"/>
    </location>
</feature>
<keyword evidence="3" id="KW-0456">Lyase</keyword>
<sequence>MKPSKIAVLMSALIMSTPGIALTSDTATGNHPAVDSGVSIIQSGAYDTLRQRWAGYYLGDPELPMGEGIQKSIIDVNREAAELLSTLQLSGKGLWSDLVLDKETTSGQQRLGRDLYTTYQRLFTLARAYRMSGGELESNPELLQTLVNSLTLLNQNYYHKGAAEWGNWWHWQVGIAKVTGNLMVVLYDALPKDLVQNYISASRYFVVRPTHFSEGAGAPYSSTPTLFKSTGGNRTDNAQVVLIRGILDQNPEEIADAVAALSPVLPFVDKGDGFYPDGSFIQHKDLPYSGTYGQVMVEGLGLLLGLVADSPWQATDPELQKIYPLLLNAFAPLMVNGQMMDMVNGRAISRLHGQNHKVGHAMLNSMLLYVEGAPEPYKAQLKSFIKGQIEQDNSGAFFNHPKFLSTHQLARTILNDSSIPALAPRTAHRQFADMDRVVHHRPDWSFGIAMHSDRVGNYECMNGENLKGWYTADGMTYLYNAQQEHYGNFWPVVDPYRLPGTTVLDEKRGLCSGQLSAQRSGRQNRMDWVGGSQLGSRGTAGMNFTNWNNQLQAKKSWFMLDDVVISLGAGIRNKSEVPALTTMENRREGDLVQVTVNGHVLASGGQFNGELQQLHINDVKSGTNLGYVMLTPVPAEVSRLCRKGDWSDVGVNRGPVEGCFTTAVLPHDSGTDYAFAMLPGADQQKLDSFVRESSVNVLANNDQVQAIEHPESGLLAANFWEEGRAGVVTAYDPMSIMVEPSEDLIHVAVSDPTRSWGRVSFAMDGNLQLIADPEQRISFNEKGEIKADLSGLRGSSYQFTLRKVEG</sequence>
<evidence type="ECO:0000313" key="9">
    <source>
        <dbReference type="EMBL" id="KEI73341.1"/>
    </source>
</evidence>
<gene>
    <name evidence="9" type="ORF">GV64_23815</name>
</gene>
<evidence type="ECO:0000256" key="4">
    <source>
        <dbReference type="PIRSR" id="PIRSR638970-1"/>
    </source>
</evidence>
<dbReference type="Gene3D" id="2.60.220.10">
    <property type="entry name" value="Polysaccharide lyase family 8-like, C-terminal"/>
    <property type="match status" value="1"/>
</dbReference>
<comment type="similarity">
    <text evidence="1">Belongs to the polysaccharide lyase 8 family.</text>
</comment>
<dbReference type="InterPro" id="IPR004103">
    <property type="entry name" value="Lyase_8_C"/>
</dbReference>
<feature type="domain" description="Polysaccharide lyase family 8 C-terminal" evidence="7">
    <location>
        <begin position="697"/>
        <end position="755"/>
    </location>
</feature>
<dbReference type="STRING" id="305900.GV64_23815"/>
<dbReference type="GO" id="GO:0030246">
    <property type="term" value="F:carbohydrate binding"/>
    <property type="evidence" value="ECO:0007669"/>
    <property type="project" value="InterPro"/>
</dbReference>
<dbReference type="InterPro" id="IPR011071">
    <property type="entry name" value="Lyase_8-like_C"/>
</dbReference>
<feature type="domain" description="Polysaccharide lyase 8 N-terminal alpha-helical" evidence="8">
    <location>
        <begin position="53"/>
        <end position="386"/>
    </location>
</feature>
<keyword evidence="2 5" id="KW-0732">Signal</keyword>
<dbReference type="Gene3D" id="2.70.98.10">
    <property type="match status" value="1"/>
</dbReference>
<organism evidence="9 10">
    <name type="scientific">Endozoicomonas elysicola</name>
    <dbReference type="NCBI Taxonomy" id="305900"/>
    <lineage>
        <taxon>Bacteria</taxon>
        <taxon>Pseudomonadati</taxon>
        <taxon>Pseudomonadota</taxon>
        <taxon>Gammaproteobacteria</taxon>
        <taxon>Oceanospirillales</taxon>
        <taxon>Endozoicomonadaceae</taxon>
        <taxon>Endozoicomonas</taxon>
    </lineage>
</organism>
<dbReference type="Proteomes" id="UP000027997">
    <property type="component" value="Unassembled WGS sequence"/>
</dbReference>
<evidence type="ECO:0000259" key="8">
    <source>
        <dbReference type="Pfam" id="PF08124"/>
    </source>
</evidence>
<keyword evidence="10" id="KW-1185">Reference proteome</keyword>
<feature type="signal peptide" evidence="5">
    <location>
        <begin position="1"/>
        <end position="21"/>
    </location>
</feature>
<dbReference type="AlphaFoldDB" id="A0A081KGR5"/>
<reference evidence="9 10" key="1">
    <citation type="submission" date="2014-06" db="EMBL/GenBank/DDBJ databases">
        <title>Whole Genome Sequences of Three Symbiotic Endozoicomonas Bacteria.</title>
        <authorList>
            <person name="Neave M.J."/>
            <person name="Apprill A."/>
            <person name="Voolstra C.R."/>
        </authorList>
    </citation>
    <scope>NUCLEOTIDE SEQUENCE [LARGE SCALE GENOMIC DNA]</scope>
    <source>
        <strain evidence="9 10">DSM 22380</strain>
    </source>
</reference>
<dbReference type="SUPFAM" id="SSF74650">
    <property type="entry name" value="Galactose mutarotase-like"/>
    <property type="match status" value="1"/>
</dbReference>
<dbReference type="InterPro" id="IPR012970">
    <property type="entry name" value="Lyase_8_alpha_N"/>
</dbReference>
<comment type="caution">
    <text evidence="9">The sequence shown here is derived from an EMBL/GenBank/DDBJ whole genome shotgun (WGS) entry which is preliminary data.</text>
</comment>
<evidence type="ECO:0000313" key="10">
    <source>
        <dbReference type="Proteomes" id="UP000027997"/>
    </source>
</evidence>
<proteinExistence type="inferred from homology"/>
<feature type="chain" id="PRO_5001758882" description="Hyaluronate lyase" evidence="5">
    <location>
        <begin position="22"/>
        <end position="806"/>
    </location>
</feature>
<dbReference type="Gene3D" id="1.50.10.100">
    <property type="entry name" value="Chondroitin AC/alginate lyase"/>
    <property type="match status" value="1"/>
</dbReference>
<feature type="domain" description="Polysaccharide lyase family 8 central" evidence="6">
    <location>
        <begin position="428"/>
        <end position="682"/>
    </location>
</feature>
<dbReference type="CDD" id="cd01083">
    <property type="entry name" value="GAG_Lyase"/>
    <property type="match status" value="1"/>
</dbReference>
<dbReference type="InterPro" id="IPR011013">
    <property type="entry name" value="Gal_mutarotase_sf_dom"/>
</dbReference>
<name>A0A081KGR5_9GAMM</name>
<dbReference type="InterPro" id="IPR038970">
    <property type="entry name" value="Lyase_8"/>
</dbReference>
<dbReference type="RefSeq" id="WP_020581882.1">
    <property type="nucleotide sequence ID" value="NZ_JOJP01000001.1"/>
</dbReference>
<dbReference type="Pfam" id="PF02278">
    <property type="entry name" value="Lyase_8"/>
    <property type="match status" value="1"/>
</dbReference>
<evidence type="ECO:0000259" key="7">
    <source>
        <dbReference type="Pfam" id="PF02884"/>
    </source>
</evidence>
<accession>A0A081KGR5</accession>
<feature type="active site" evidence="4">
    <location>
        <position position="283"/>
    </location>
</feature>
<evidence type="ECO:0000256" key="5">
    <source>
        <dbReference type="SAM" id="SignalP"/>
    </source>
</evidence>
<dbReference type="GO" id="GO:0016837">
    <property type="term" value="F:carbon-oxygen lyase activity, acting on polysaccharides"/>
    <property type="evidence" value="ECO:0007669"/>
    <property type="project" value="UniProtKB-ARBA"/>
</dbReference>
<dbReference type="InterPro" id="IPR008929">
    <property type="entry name" value="Chondroitin_lyas"/>
</dbReference>
<dbReference type="PANTHER" id="PTHR38481:SF1">
    <property type="entry name" value="HYALURONATE LYASE"/>
    <property type="match status" value="1"/>
</dbReference>
<dbReference type="InterPro" id="IPR014718">
    <property type="entry name" value="GH-type_carb-bd"/>
</dbReference>
<evidence type="ECO:0000256" key="1">
    <source>
        <dbReference type="ARBA" id="ARBA00006699"/>
    </source>
</evidence>
<dbReference type="Pfam" id="PF08124">
    <property type="entry name" value="Lyase_8_N"/>
    <property type="match status" value="1"/>
</dbReference>
<dbReference type="SUPFAM" id="SSF48230">
    <property type="entry name" value="Chondroitin AC/alginate lyase"/>
    <property type="match status" value="1"/>
</dbReference>
<dbReference type="SUPFAM" id="SSF49863">
    <property type="entry name" value="Hyaluronate lyase-like, C-terminal domain"/>
    <property type="match status" value="1"/>
</dbReference>
<feature type="active site" evidence="4">
    <location>
        <position position="346"/>
    </location>
</feature>
<dbReference type="GO" id="GO:0005975">
    <property type="term" value="P:carbohydrate metabolic process"/>
    <property type="evidence" value="ECO:0007669"/>
    <property type="project" value="InterPro"/>
</dbReference>
<evidence type="ECO:0008006" key="11">
    <source>
        <dbReference type="Google" id="ProtNLM"/>
    </source>
</evidence>
<dbReference type="Pfam" id="PF02884">
    <property type="entry name" value="Lyase_8_C"/>
    <property type="match status" value="1"/>
</dbReference>
<evidence type="ECO:0000256" key="2">
    <source>
        <dbReference type="ARBA" id="ARBA00022729"/>
    </source>
</evidence>
<dbReference type="eggNOG" id="COG5492">
    <property type="taxonomic scope" value="Bacteria"/>
</dbReference>
<dbReference type="EMBL" id="JOJP01000001">
    <property type="protein sequence ID" value="KEI73341.1"/>
    <property type="molecule type" value="Genomic_DNA"/>
</dbReference>